<protein>
    <submittedName>
        <fullName evidence="2">CHASE2 domain-containing sensor protein</fullName>
    </submittedName>
</protein>
<proteinExistence type="predicted"/>
<keyword evidence="1" id="KW-1133">Transmembrane helix</keyword>
<feature type="transmembrane region" description="Helical" evidence="1">
    <location>
        <begin position="26"/>
        <end position="45"/>
    </location>
</feature>
<dbReference type="InterPro" id="IPR025620">
    <property type="entry name" value="YlaH"/>
</dbReference>
<evidence type="ECO:0000313" key="3">
    <source>
        <dbReference type="Proteomes" id="UP000741863"/>
    </source>
</evidence>
<dbReference type="EMBL" id="JAFBEC010000023">
    <property type="protein sequence ID" value="MBM7635065.1"/>
    <property type="molecule type" value="Genomic_DNA"/>
</dbReference>
<comment type="caution">
    <text evidence="2">The sequence shown here is derived from an EMBL/GenBank/DDBJ whole genome shotgun (WGS) entry which is preliminary data.</text>
</comment>
<dbReference type="Proteomes" id="UP000741863">
    <property type="component" value="Unassembled WGS sequence"/>
</dbReference>
<sequence>MEGREMTVDDVSFAAGLFNLHENIALGFWLLYLTVVILSIVVFNLGFARKLPLLKNIVVYAALLIGSLIIAFFGVFYPVVESLIVAGLILGIYRIRLRMHKRSKPQKEQTN</sequence>
<keyword evidence="1" id="KW-0812">Transmembrane</keyword>
<accession>A0ABS2PJ63</accession>
<keyword evidence="3" id="KW-1185">Reference proteome</keyword>
<reference evidence="2 3" key="1">
    <citation type="submission" date="2021-01" db="EMBL/GenBank/DDBJ databases">
        <title>Genomic Encyclopedia of Type Strains, Phase IV (KMG-IV): sequencing the most valuable type-strain genomes for metagenomic binning, comparative biology and taxonomic classification.</title>
        <authorList>
            <person name="Goeker M."/>
        </authorList>
    </citation>
    <scope>NUCLEOTIDE SEQUENCE [LARGE SCALE GENOMIC DNA]</scope>
    <source>
        <strain evidence="2 3">DSM 25540</strain>
    </source>
</reference>
<feature type="transmembrane region" description="Helical" evidence="1">
    <location>
        <begin position="57"/>
        <end position="76"/>
    </location>
</feature>
<evidence type="ECO:0000313" key="2">
    <source>
        <dbReference type="EMBL" id="MBM7635065.1"/>
    </source>
</evidence>
<keyword evidence="1" id="KW-0472">Membrane</keyword>
<gene>
    <name evidence="2" type="ORF">JOD17_004208</name>
</gene>
<name>A0ABS2PJ63_9BACL</name>
<dbReference type="Pfam" id="PF14036">
    <property type="entry name" value="YlaH"/>
    <property type="match status" value="1"/>
</dbReference>
<feature type="transmembrane region" description="Helical" evidence="1">
    <location>
        <begin position="82"/>
        <end position="97"/>
    </location>
</feature>
<organism evidence="2 3">
    <name type="scientific">Geomicrobium sediminis</name>
    <dbReference type="NCBI Taxonomy" id="1347788"/>
    <lineage>
        <taxon>Bacteria</taxon>
        <taxon>Bacillati</taxon>
        <taxon>Bacillota</taxon>
        <taxon>Bacilli</taxon>
        <taxon>Bacillales</taxon>
        <taxon>Geomicrobium</taxon>
    </lineage>
</organism>
<evidence type="ECO:0000256" key="1">
    <source>
        <dbReference type="SAM" id="Phobius"/>
    </source>
</evidence>